<evidence type="ECO:0000313" key="3">
    <source>
        <dbReference type="Proteomes" id="UP000199410"/>
    </source>
</evidence>
<name>A0A1H9IUK7_9BACI</name>
<gene>
    <name evidence="2" type="ORF">SAMN02787113_02398</name>
</gene>
<feature type="transmembrane region" description="Helical" evidence="1">
    <location>
        <begin position="39"/>
        <end position="61"/>
    </location>
</feature>
<keyword evidence="1" id="KW-1133">Transmembrane helix</keyword>
<dbReference type="AlphaFoldDB" id="A0A1H9IUK7"/>
<protein>
    <submittedName>
        <fullName evidence="2">Uncharacterized protein</fullName>
    </submittedName>
</protein>
<evidence type="ECO:0000313" key="2">
    <source>
        <dbReference type="EMBL" id="SEQ78461.1"/>
    </source>
</evidence>
<accession>A0A1H9IUK7</accession>
<organism evidence="2 3">
    <name type="scientific">Lysinibacillus fusiformis</name>
    <dbReference type="NCBI Taxonomy" id="28031"/>
    <lineage>
        <taxon>Bacteria</taxon>
        <taxon>Bacillati</taxon>
        <taxon>Bacillota</taxon>
        <taxon>Bacilli</taxon>
        <taxon>Bacillales</taxon>
        <taxon>Bacillaceae</taxon>
        <taxon>Lysinibacillus</taxon>
    </lineage>
</organism>
<feature type="transmembrane region" description="Helical" evidence="1">
    <location>
        <begin position="6"/>
        <end position="27"/>
    </location>
</feature>
<dbReference type="Proteomes" id="UP000199410">
    <property type="component" value="Unassembled WGS sequence"/>
</dbReference>
<dbReference type="RefSeq" id="WP_089986159.1">
    <property type="nucleotide sequence ID" value="NZ_FMVP01000007.1"/>
</dbReference>
<dbReference type="EMBL" id="FOEL01000007">
    <property type="protein sequence ID" value="SEQ78461.1"/>
    <property type="molecule type" value="Genomic_DNA"/>
</dbReference>
<evidence type="ECO:0000256" key="1">
    <source>
        <dbReference type="SAM" id="Phobius"/>
    </source>
</evidence>
<reference evidence="2 3" key="1">
    <citation type="submission" date="2016-10" db="EMBL/GenBank/DDBJ databases">
        <authorList>
            <person name="Varghese N."/>
            <person name="Submissions S."/>
        </authorList>
    </citation>
    <scope>NUCLEOTIDE SEQUENCE [LARGE SCALE GENOMIC DNA]</scope>
    <source>
        <strain evidence="2 3">TC-13</strain>
    </source>
</reference>
<keyword evidence="1" id="KW-0472">Membrane</keyword>
<keyword evidence="1" id="KW-0812">Transmembrane</keyword>
<proteinExistence type="predicted"/>
<comment type="caution">
    <text evidence="2">The sequence shown here is derived from an EMBL/GenBank/DDBJ whole genome shotgun (WGS) entry which is preliminary data.</text>
</comment>
<sequence length="62" mass="7425">MADLFFYYYFLPLLFSLLWFINLVQLLEKLKKDRDIKNQKILGSLWSIGFTFSVLLSISLLF</sequence>